<organism evidence="2">
    <name type="scientific">freshwater metagenome</name>
    <dbReference type="NCBI Taxonomy" id="449393"/>
    <lineage>
        <taxon>unclassified sequences</taxon>
        <taxon>metagenomes</taxon>
        <taxon>ecological metagenomes</taxon>
    </lineage>
</organism>
<accession>A0A6J7NHG4</accession>
<feature type="region of interest" description="Disordered" evidence="1">
    <location>
        <begin position="1"/>
        <end position="46"/>
    </location>
</feature>
<dbReference type="EMBL" id="CAFBOM010000179">
    <property type="protein sequence ID" value="CAB4992567.1"/>
    <property type="molecule type" value="Genomic_DNA"/>
</dbReference>
<evidence type="ECO:0000313" key="2">
    <source>
        <dbReference type="EMBL" id="CAB4992567.1"/>
    </source>
</evidence>
<evidence type="ECO:0000256" key="1">
    <source>
        <dbReference type="SAM" id="MobiDB-lite"/>
    </source>
</evidence>
<protein>
    <submittedName>
        <fullName evidence="2">Unannotated protein</fullName>
    </submittedName>
</protein>
<dbReference type="AlphaFoldDB" id="A0A6J7NHG4"/>
<proteinExistence type="predicted"/>
<gene>
    <name evidence="2" type="ORF">UFOPK3957_01084</name>
</gene>
<name>A0A6J7NHG4_9ZZZZ</name>
<sequence>MIAPSRILPKETPTGVSDSSPIIMKAKDPPQMSASRMYEGSHLDTP</sequence>
<reference evidence="2" key="1">
    <citation type="submission" date="2020-05" db="EMBL/GenBank/DDBJ databases">
        <authorList>
            <person name="Chiriac C."/>
            <person name="Salcher M."/>
            <person name="Ghai R."/>
            <person name="Kavagutti S V."/>
        </authorList>
    </citation>
    <scope>NUCLEOTIDE SEQUENCE</scope>
</reference>